<dbReference type="InterPro" id="IPR002195">
    <property type="entry name" value="Dihydroorotase_CS"/>
</dbReference>
<dbReference type="InterPro" id="IPR004722">
    <property type="entry name" value="DHOase"/>
</dbReference>
<dbReference type="STRING" id="1147123.SAMN05443428_106102"/>
<reference evidence="9" key="1">
    <citation type="submission" date="2017-02" db="EMBL/GenBank/DDBJ databases">
        <authorList>
            <person name="Varghese N."/>
            <person name="Submissions S."/>
        </authorList>
    </citation>
    <scope>NUCLEOTIDE SEQUENCE [LARGE SCALE GENOMIC DNA]</scope>
    <source>
        <strain evidence="9">USBA 833</strain>
    </source>
</reference>
<gene>
    <name evidence="8" type="ORF">SAMN05443428_106102</name>
</gene>
<dbReference type="GO" id="GO:0006221">
    <property type="term" value="P:pyrimidine nucleotide biosynthetic process"/>
    <property type="evidence" value="ECO:0007669"/>
    <property type="project" value="UniProtKB-KW"/>
</dbReference>
<keyword evidence="5" id="KW-0378">Hydrolase</keyword>
<dbReference type="GO" id="GO:0006145">
    <property type="term" value="P:purine nucleobase catabolic process"/>
    <property type="evidence" value="ECO:0007669"/>
    <property type="project" value="TreeGrafter"/>
</dbReference>
<dbReference type="Proteomes" id="UP000190105">
    <property type="component" value="Unassembled WGS sequence"/>
</dbReference>
<accession>A0A1T4X5T3</accession>
<dbReference type="GO" id="GO:0004151">
    <property type="term" value="F:dihydroorotase activity"/>
    <property type="evidence" value="ECO:0007669"/>
    <property type="project" value="InterPro"/>
</dbReference>
<dbReference type="RefSeq" id="WP_078696093.1">
    <property type="nucleotide sequence ID" value="NZ_FUYH01000006.1"/>
</dbReference>
<protein>
    <submittedName>
        <fullName evidence="8">Dihydroorotase</fullName>
    </submittedName>
</protein>
<dbReference type="EMBL" id="FUYH01000006">
    <property type="protein sequence ID" value="SKA85030.1"/>
    <property type="molecule type" value="Genomic_DNA"/>
</dbReference>
<keyword evidence="4" id="KW-0479">Metal-binding</keyword>
<dbReference type="InterPro" id="IPR032466">
    <property type="entry name" value="Metal_Hydrolase"/>
</dbReference>
<organism evidence="8 9">
    <name type="scientific">Caloramator quimbayensis</name>
    <dbReference type="NCBI Taxonomy" id="1147123"/>
    <lineage>
        <taxon>Bacteria</taxon>
        <taxon>Bacillati</taxon>
        <taxon>Bacillota</taxon>
        <taxon>Clostridia</taxon>
        <taxon>Eubacteriales</taxon>
        <taxon>Clostridiaceae</taxon>
        <taxon>Caloramator</taxon>
    </lineage>
</organism>
<dbReference type="InterPro" id="IPR050138">
    <property type="entry name" value="DHOase/Allantoinase_Hydrolase"/>
</dbReference>
<sequence>MNLLIKNVRIVDSQKDFIGDVYVKQGVIDEIGQGIEKDSNIIDGKGLVLMPSFVDMHSHFRDPGLTHKEDIKSGSLAAVCGGYTAVNLMANTKPVCSDMDMVNYVLKKAEDIALVDVHQCVSVTKGMKGEDVNHLKYIEKPVKFISEDGKGILKDEVMLMAMSIARDKGFTVISHAEHEEYVKWDSRLSENYMTMRDIETAKKTGCSLHIAHVSTREAMMMVKNAKKEGFNITCEVTPHHIALSSNTMYKVNPPLRLMDDINFLIDSIKEGYVDAIATDHAPHSFEDKLNGAPGISGIETAFSVCYTTLVRNGHITLNTLSKLMSEKPSKMMGLNKGKIEKGYDGDLVLVDIDKKFKVDAVKFKSKGKNTPFDGMEFYGVIAMTIKGGKVVFRSDYYDNR</sequence>
<evidence type="ECO:0000313" key="9">
    <source>
        <dbReference type="Proteomes" id="UP000190105"/>
    </source>
</evidence>
<dbReference type="PANTHER" id="PTHR43668:SF2">
    <property type="entry name" value="ALLANTOINASE"/>
    <property type="match status" value="1"/>
</dbReference>
<dbReference type="AlphaFoldDB" id="A0A1T4X5T3"/>
<dbReference type="GO" id="GO:0046872">
    <property type="term" value="F:metal ion binding"/>
    <property type="evidence" value="ECO:0007669"/>
    <property type="project" value="UniProtKB-KW"/>
</dbReference>
<dbReference type="CDD" id="cd01317">
    <property type="entry name" value="DHOase_IIa"/>
    <property type="match status" value="1"/>
</dbReference>
<dbReference type="PANTHER" id="PTHR43668">
    <property type="entry name" value="ALLANTOINASE"/>
    <property type="match status" value="1"/>
</dbReference>
<feature type="domain" description="Amidohydrolase-related" evidence="7">
    <location>
        <begin position="48"/>
        <end position="391"/>
    </location>
</feature>
<dbReference type="InterPro" id="IPR006680">
    <property type="entry name" value="Amidohydro-rel"/>
</dbReference>
<dbReference type="GO" id="GO:0005737">
    <property type="term" value="C:cytoplasm"/>
    <property type="evidence" value="ECO:0007669"/>
    <property type="project" value="TreeGrafter"/>
</dbReference>
<keyword evidence="9" id="KW-1185">Reference proteome</keyword>
<dbReference type="Gene3D" id="3.20.20.140">
    <property type="entry name" value="Metal-dependent hydrolases"/>
    <property type="match status" value="1"/>
</dbReference>
<dbReference type="InterPro" id="IPR011059">
    <property type="entry name" value="Metal-dep_hydrolase_composite"/>
</dbReference>
<name>A0A1T4X5T3_9CLOT</name>
<comment type="function">
    <text evidence="2">Catalyzes the reversible cyclization of carbamoyl aspartate to dihydroorotate.</text>
</comment>
<evidence type="ECO:0000313" key="8">
    <source>
        <dbReference type="EMBL" id="SKA85030.1"/>
    </source>
</evidence>
<evidence type="ECO:0000256" key="3">
    <source>
        <dbReference type="ARBA" id="ARBA00010286"/>
    </source>
</evidence>
<dbReference type="PROSITE" id="PS00483">
    <property type="entry name" value="DIHYDROOROTASE_2"/>
    <property type="match status" value="1"/>
</dbReference>
<dbReference type="NCBIfam" id="TIGR00857">
    <property type="entry name" value="pyrC_multi"/>
    <property type="match status" value="1"/>
</dbReference>
<dbReference type="Pfam" id="PF01979">
    <property type="entry name" value="Amidohydro_1"/>
    <property type="match status" value="1"/>
</dbReference>
<evidence type="ECO:0000259" key="7">
    <source>
        <dbReference type="Pfam" id="PF01979"/>
    </source>
</evidence>
<evidence type="ECO:0000256" key="6">
    <source>
        <dbReference type="ARBA" id="ARBA00022975"/>
    </source>
</evidence>
<dbReference type="SUPFAM" id="SSF51556">
    <property type="entry name" value="Metallo-dependent hydrolases"/>
    <property type="match status" value="1"/>
</dbReference>
<evidence type="ECO:0000256" key="2">
    <source>
        <dbReference type="ARBA" id="ARBA00002368"/>
    </source>
</evidence>
<comment type="cofactor">
    <cofactor evidence="1">
        <name>Zn(2+)</name>
        <dbReference type="ChEBI" id="CHEBI:29105"/>
    </cofactor>
</comment>
<dbReference type="OrthoDB" id="9765462at2"/>
<evidence type="ECO:0000256" key="5">
    <source>
        <dbReference type="ARBA" id="ARBA00022801"/>
    </source>
</evidence>
<evidence type="ECO:0000256" key="1">
    <source>
        <dbReference type="ARBA" id="ARBA00001947"/>
    </source>
</evidence>
<evidence type="ECO:0000256" key="4">
    <source>
        <dbReference type="ARBA" id="ARBA00022723"/>
    </source>
</evidence>
<dbReference type="SUPFAM" id="SSF51338">
    <property type="entry name" value="Composite domain of metallo-dependent hydrolases"/>
    <property type="match status" value="1"/>
</dbReference>
<dbReference type="GO" id="GO:0004038">
    <property type="term" value="F:allantoinase activity"/>
    <property type="evidence" value="ECO:0007669"/>
    <property type="project" value="TreeGrafter"/>
</dbReference>
<proteinExistence type="inferred from homology"/>
<keyword evidence="6" id="KW-0665">Pyrimidine biosynthesis</keyword>
<comment type="similarity">
    <text evidence="3">Belongs to the metallo-dependent hydrolases superfamily. DHOase family. Class I DHOase subfamily.</text>
</comment>